<dbReference type="Gene3D" id="3.40.50.720">
    <property type="entry name" value="NAD(P)-binding Rossmann-like Domain"/>
    <property type="match status" value="1"/>
</dbReference>
<evidence type="ECO:0000256" key="4">
    <source>
        <dbReference type="ARBA" id="ARBA00020444"/>
    </source>
</evidence>
<proteinExistence type="inferred from homology"/>
<evidence type="ECO:0000256" key="9">
    <source>
        <dbReference type="RuleBase" id="RU362120"/>
    </source>
</evidence>
<comment type="catalytic activity">
    <reaction evidence="9">
        <text>D-glucose 6-phosphate + NADP(+) = 6-phospho-D-glucono-1,5-lactone + NADPH + H(+)</text>
        <dbReference type="Rhea" id="RHEA:15841"/>
        <dbReference type="ChEBI" id="CHEBI:15378"/>
        <dbReference type="ChEBI" id="CHEBI:57783"/>
        <dbReference type="ChEBI" id="CHEBI:57955"/>
        <dbReference type="ChEBI" id="CHEBI:58349"/>
        <dbReference type="ChEBI" id="CHEBI:61548"/>
        <dbReference type="EC" id="1.1.1.49"/>
    </reaction>
</comment>
<evidence type="ECO:0000256" key="6">
    <source>
        <dbReference type="ARBA" id="ARBA00022857"/>
    </source>
</evidence>
<dbReference type="GO" id="GO:0004345">
    <property type="term" value="F:glucose-6-phosphate dehydrogenase activity"/>
    <property type="evidence" value="ECO:0007669"/>
    <property type="project" value="UniProtKB-EC"/>
</dbReference>
<dbReference type="Proteomes" id="UP001166286">
    <property type="component" value="Unassembled WGS sequence"/>
</dbReference>
<dbReference type="AlphaFoldDB" id="A0AA39R1M5"/>
<name>A0AA39R1M5_9LECA</name>
<evidence type="ECO:0000313" key="13">
    <source>
        <dbReference type="EMBL" id="KAK0513145.1"/>
    </source>
</evidence>
<evidence type="ECO:0000256" key="2">
    <source>
        <dbReference type="ARBA" id="ARBA00009975"/>
    </source>
</evidence>
<dbReference type="Gene3D" id="3.30.360.10">
    <property type="entry name" value="Dihydrodipicolinate Reductase, domain 2"/>
    <property type="match status" value="1"/>
</dbReference>
<evidence type="ECO:0000256" key="8">
    <source>
        <dbReference type="ARBA" id="ARBA00023277"/>
    </source>
</evidence>
<dbReference type="PROSITE" id="PS00069">
    <property type="entry name" value="G6P_DEHYDROGENASE"/>
    <property type="match status" value="1"/>
</dbReference>
<organism evidence="13 14">
    <name type="scientific">Cladonia borealis</name>
    <dbReference type="NCBI Taxonomy" id="184061"/>
    <lineage>
        <taxon>Eukaryota</taxon>
        <taxon>Fungi</taxon>
        <taxon>Dikarya</taxon>
        <taxon>Ascomycota</taxon>
        <taxon>Pezizomycotina</taxon>
        <taxon>Lecanoromycetes</taxon>
        <taxon>OSLEUM clade</taxon>
        <taxon>Lecanoromycetidae</taxon>
        <taxon>Lecanorales</taxon>
        <taxon>Lecanorineae</taxon>
        <taxon>Cladoniaceae</taxon>
        <taxon>Cladonia</taxon>
    </lineage>
</organism>
<dbReference type="PIRSF" id="PIRSF000110">
    <property type="entry name" value="G6PD"/>
    <property type="match status" value="1"/>
</dbReference>
<feature type="domain" description="Glucose-6-phosphate dehydrogenase NAD-binding" evidence="11">
    <location>
        <begin position="14"/>
        <end position="191"/>
    </location>
</feature>
<keyword evidence="7 9" id="KW-0560">Oxidoreductase</keyword>
<dbReference type="InterPro" id="IPR001282">
    <property type="entry name" value="G6P_DH"/>
</dbReference>
<dbReference type="Pfam" id="PF00479">
    <property type="entry name" value="G6PD_N"/>
    <property type="match status" value="1"/>
</dbReference>
<dbReference type="GO" id="GO:0050661">
    <property type="term" value="F:NADP binding"/>
    <property type="evidence" value="ECO:0007669"/>
    <property type="project" value="InterPro"/>
</dbReference>
<feature type="region of interest" description="Disordered" evidence="10">
    <location>
        <begin position="450"/>
        <end position="480"/>
    </location>
</feature>
<evidence type="ECO:0000256" key="3">
    <source>
        <dbReference type="ARBA" id="ARBA00013019"/>
    </source>
</evidence>
<comment type="pathway">
    <text evidence="1 9">Carbohydrate degradation; pentose phosphate pathway; D-ribulose 5-phosphate from D-glucose 6-phosphate (oxidative stage): step 1/3.</text>
</comment>
<feature type="domain" description="Glucose-6-phosphate dehydrogenase C-terminal" evidence="12">
    <location>
        <begin position="193"/>
        <end position="475"/>
    </location>
</feature>
<dbReference type="PRINTS" id="PR00079">
    <property type="entry name" value="G6PDHDRGNASE"/>
</dbReference>
<dbReference type="PANTHER" id="PTHR23429:SF0">
    <property type="entry name" value="GLUCOSE-6-PHOSPHATE 1-DEHYDROGENASE"/>
    <property type="match status" value="1"/>
</dbReference>
<dbReference type="EC" id="1.1.1.49" evidence="3 9"/>
<dbReference type="GO" id="GO:0005829">
    <property type="term" value="C:cytosol"/>
    <property type="evidence" value="ECO:0007669"/>
    <property type="project" value="TreeGrafter"/>
</dbReference>
<comment type="function">
    <text evidence="9">Catalyzes the rate-limiting step of the oxidative pentose-phosphate pathway, which represents a route for the dissimilation of carbohydrates besides glycolysis.</text>
</comment>
<keyword evidence="8 9" id="KW-0119">Carbohydrate metabolism</keyword>
<protein>
    <recommendedName>
        <fullName evidence="4 9">Glucose-6-phosphate 1-dehydrogenase</fullName>
        <ecNumber evidence="3 9">1.1.1.49</ecNumber>
    </recommendedName>
</protein>
<dbReference type="SUPFAM" id="SSF55347">
    <property type="entry name" value="Glyceraldehyde-3-phosphate dehydrogenase-like, C-terminal domain"/>
    <property type="match status" value="1"/>
</dbReference>
<keyword evidence="5 9" id="KW-0313">Glucose metabolism</keyword>
<dbReference type="SUPFAM" id="SSF51735">
    <property type="entry name" value="NAD(P)-binding Rossmann-fold domains"/>
    <property type="match status" value="1"/>
</dbReference>
<evidence type="ECO:0000256" key="5">
    <source>
        <dbReference type="ARBA" id="ARBA00022526"/>
    </source>
</evidence>
<sequence length="480" mass="54611">MAPTIEIKESTVLVILGASGDLAKKKLFPGLYGLERKCLLPEDFQVVGFAPDQISHEEFVNIIRSPVKLESPRFAEQLKQFCNRCSYVSGHEGGDKSFEALKKKLDEIGHGKKEQHRLFYMALPPSVFVPMSEQLKKHCYSEKGQTRLIIEKPFGHDLESSRELQRSLDPNWREDEIFRVDHYLGKEVVNNLLVLRFGNEIFGSIWNQRNIDNIQVSILEGKGAEGRGSYFNSTGVIRDVMQNHMIQILALLTMERPKSLSADDLCDQKVRVLDWIQPIKVEDTIIGQYAKSGDGEKPAFKDEEDVPDDSRCATFCAAIAHIDNERWNGVPFFLKAGKALNESKTEIIIQLKHSANANIFKDMVPNKLTIRVQPNEGVFLTVNTSVPSLTTSIEPMDLDLTYRDREIPEAYEALLLDALRGDYSRSVRGDELDASWKIFTPLLHHLDENEEEKPREYRYGSTGPEGLDEFVTSYQNRSKM</sequence>
<reference evidence="13" key="1">
    <citation type="submission" date="2023-03" db="EMBL/GenBank/DDBJ databases">
        <title>Complete genome of Cladonia borealis.</title>
        <authorList>
            <person name="Park H."/>
        </authorList>
    </citation>
    <scope>NUCLEOTIDE SEQUENCE</scope>
    <source>
        <strain evidence="13">ANT050790</strain>
    </source>
</reference>
<evidence type="ECO:0000259" key="11">
    <source>
        <dbReference type="Pfam" id="PF00479"/>
    </source>
</evidence>
<dbReference type="GO" id="GO:0009051">
    <property type="term" value="P:pentose-phosphate shunt, oxidative branch"/>
    <property type="evidence" value="ECO:0007669"/>
    <property type="project" value="TreeGrafter"/>
</dbReference>
<keyword evidence="14" id="KW-1185">Reference proteome</keyword>
<evidence type="ECO:0000313" key="14">
    <source>
        <dbReference type="Proteomes" id="UP001166286"/>
    </source>
</evidence>
<dbReference type="InterPro" id="IPR019796">
    <property type="entry name" value="G6P_DH_AS"/>
</dbReference>
<evidence type="ECO:0000256" key="7">
    <source>
        <dbReference type="ARBA" id="ARBA00023002"/>
    </source>
</evidence>
<comment type="similarity">
    <text evidence="2 9">Belongs to the glucose-6-phosphate dehydrogenase family.</text>
</comment>
<dbReference type="Pfam" id="PF02781">
    <property type="entry name" value="G6PD_C"/>
    <property type="match status" value="1"/>
</dbReference>
<dbReference type="NCBIfam" id="TIGR00871">
    <property type="entry name" value="zwf"/>
    <property type="match status" value="1"/>
</dbReference>
<dbReference type="HAMAP" id="MF_00966">
    <property type="entry name" value="G6PD"/>
    <property type="match status" value="1"/>
</dbReference>
<dbReference type="InterPro" id="IPR022675">
    <property type="entry name" value="G6P_DH_C"/>
</dbReference>
<evidence type="ECO:0000256" key="10">
    <source>
        <dbReference type="SAM" id="MobiDB-lite"/>
    </source>
</evidence>
<dbReference type="EMBL" id="JAFEKC020000008">
    <property type="protein sequence ID" value="KAK0513145.1"/>
    <property type="molecule type" value="Genomic_DNA"/>
</dbReference>
<dbReference type="InterPro" id="IPR022674">
    <property type="entry name" value="G6P_DH_NAD-bd"/>
</dbReference>
<gene>
    <name evidence="13" type="ORF">JMJ35_004131</name>
</gene>
<keyword evidence="6 9" id="KW-0521">NADP</keyword>
<evidence type="ECO:0000259" key="12">
    <source>
        <dbReference type="Pfam" id="PF02781"/>
    </source>
</evidence>
<accession>A0AA39R1M5</accession>
<dbReference type="PANTHER" id="PTHR23429">
    <property type="entry name" value="GLUCOSE-6-PHOSPHATE 1-DEHYDROGENASE G6PD"/>
    <property type="match status" value="1"/>
</dbReference>
<evidence type="ECO:0000256" key="1">
    <source>
        <dbReference type="ARBA" id="ARBA00004937"/>
    </source>
</evidence>
<dbReference type="InterPro" id="IPR036291">
    <property type="entry name" value="NAD(P)-bd_dom_sf"/>
</dbReference>
<dbReference type="GO" id="GO:0006006">
    <property type="term" value="P:glucose metabolic process"/>
    <property type="evidence" value="ECO:0007669"/>
    <property type="project" value="UniProtKB-KW"/>
</dbReference>
<comment type="caution">
    <text evidence="13">The sequence shown here is derived from an EMBL/GenBank/DDBJ whole genome shotgun (WGS) entry which is preliminary data.</text>
</comment>